<dbReference type="InterPro" id="IPR050707">
    <property type="entry name" value="HTH_MetabolicPath_Reg"/>
</dbReference>
<dbReference type="AlphaFoldDB" id="A0A3E0VUS0"/>
<dbReference type="SUPFAM" id="SSF46785">
    <property type="entry name" value="Winged helix' DNA-binding domain"/>
    <property type="match status" value="1"/>
</dbReference>
<evidence type="ECO:0000256" key="2">
    <source>
        <dbReference type="ARBA" id="ARBA00023125"/>
    </source>
</evidence>
<dbReference type="InterPro" id="IPR029016">
    <property type="entry name" value="GAF-like_dom_sf"/>
</dbReference>
<dbReference type="InterPro" id="IPR012794">
    <property type="entry name" value="PcaR_PcaU"/>
</dbReference>
<gene>
    <name evidence="6" type="ORF">B7R21_08440</name>
</gene>
<dbReference type="PANTHER" id="PTHR30136">
    <property type="entry name" value="HELIX-TURN-HELIX TRANSCRIPTIONAL REGULATOR, ICLR FAMILY"/>
    <property type="match status" value="1"/>
</dbReference>
<evidence type="ECO:0000259" key="5">
    <source>
        <dbReference type="PROSITE" id="PS51078"/>
    </source>
</evidence>
<dbReference type="GO" id="GO:0045892">
    <property type="term" value="P:negative regulation of DNA-templated transcription"/>
    <property type="evidence" value="ECO:0007669"/>
    <property type="project" value="TreeGrafter"/>
</dbReference>
<dbReference type="InterPro" id="IPR005471">
    <property type="entry name" value="Tscrpt_reg_IclR_N"/>
</dbReference>
<dbReference type="GO" id="GO:0003700">
    <property type="term" value="F:DNA-binding transcription factor activity"/>
    <property type="evidence" value="ECO:0007669"/>
    <property type="project" value="TreeGrafter"/>
</dbReference>
<evidence type="ECO:0008006" key="8">
    <source>
        <dbReference type="Google" id="ProtNLM"/>
    </source>
</evidence>
<dbReference type="SUPFAM" id="SSF55781">
    <property type="entry name" value="GAF domain-like"/>
    <property type="match status" value="1"/>
</dbReference>
<dbReference type="OrthoDB" id="8479143at2"/>
<dbReference type="Proteomes" id="UP000256709">
    <property type="component" value="Unassembled WGS sequence"/>
</dbReference>
<name>A0A3E0VUS0_9MICO</name>
<evidence type="ECO:0000256" key="3">
    <source>
        <dbReference type="ARBA" id="ARBA00023163"/>
    </source>
</evidence>
<feature type="domain" description="IclR-ED" evidence="5">
    <location>
        <begin position="79"/>
        <end position="276"/>
    </location>
</feature>
<dbReference type="PROSITE" id="PS51078">
    <property type="entry name" value="ICLR_ED"/>
    <property type="match status" value="1"/>
</dbReference>
<keyword evidence="2" id="KW-0238">DNA-binding</keyword>
<dbReference type="SMART" id="SM00346">
    <property type="entry name" value="HTH_ICLR"/>
    <property type="match status" value="1"/>
</dbReference>
<comment type="caution">
    <text evidence="6">The sequence shown here is derived from an EMBL/GenBank/DDBJ whole genome shotgun (WGS) entry which is preliminary data.</text>
</comment>
<dbReference type="InterPro" id="IPR036388">
    <property type="entry name" value="WH-like_DNA-bd_sf"/>
</dbReference>
<dbReference type="InterPro" id="IPR036390">
    <property type="entry name" value="WH_DNA-bd_sf"/>
</dbReference>
<proteinExistence type="predicted"/>
<accession>A0A3E0VUS0</accession>
<dbReference type="GO" id="GO:0046278">
    <property type="term" value="P:3,4-dihydroxybenzoate metabolic process"/>
    <property type="evidence" value="ECO:0007669"/>
    <property type="project" value="InterPro"/>
</dbReference>
<dbReference type="EMBL" id="NBXA01000018">
    <property type="protein sequence ID" value="RFA13400.1"/>
    <property type="molecule type" value="Genomic_DNA"/>
</dbReference>
<organism evidence="6 7">
    <name type="scientific">Subtercola boreus</name>
    <dbReference type="NCBI Taxonomy" id="120213"/>
    <lineage>
        <taxon>Bacteria</taxon>
        <taxon>Bacillati</taxon>
        <taxon>Actinomycetota</taxon>
        <taxon>Actinomycetes</taxon>
        <taxon>Micrococcales</taxon>
        <taxon>Microbacteriaceae</taxon>
        <taxon>Subtercola</taxon>
    </lineage>
</organism>
<evidence type="ECO:0000256" key="1">
    <source>
        <dbReference type="ARBA" id="ARBA00023015"/>
    </source>
</evidence>
<protein>
    <recommendedName>
        <fullName evidence="8">IclR family transcriptional regulator</fullName>
    </recommendedName>
</protein>
<evidence type="ECO:0000313" key="7">
    <source>
        <dbReference type="Proteomes" id="UP000256709"/>
    </source>
</evidence>
<dbReference type="InterPro" id="IPR014757">
    <property type="entry name" value="Tscrpt_reg_IclR_C"/>
</dbReference>
<dbReference type="Pfam" id="PF01614">
    <property type="entry name" value="IclR_C"/>
    <property type="match status" value="1"/>
</dbReference>
<sequence>MPAHPEQPEQPAPSDQYVQSLVRGLSVIRAFDAEHPQLTLSEIASLTSLTRATARRFLLTLVEVGYMQTDGRLFSLTPRVLELGFSYLSALGLPGIAQPFLEELSRTTGESSSASVLDGTEIVYVARVAVRRIMSVSISVGTRFPARTTSMGRVLLASLAPDALAANLDGAPFDTRTPLTLHTRADIEDELARVRSEGYALVDQELELGLRSIAVPVLAGTGGGARTGGVAGTARTAVAAVNVSVSAGTFTVPQMIDTLLPPLQHAASLIAANLAASRTF</sequence>
<dbReference type="Gene3D" id="3.30.450.40">
    <property type="match status" value="1"/>
</dbReference>
<keyword evidence="1" id="KW-0805">Transcription regulation</keyword>
<dbReference type="NCBIfam" id="TIGR02431">
    <property type="entry name" value="pcaR_pcaU"/>
    <property type="match status" value="1"/>
</dbReference>
<evidence type="ECO:0000313" key="6">
    <source>
        <dbReference type="EMBL" id="RFA13400.1"/>
    </source>
</evidence>
<dbReference type="Gene3D" id="1.10.10.10">
    <property type="entry name" value="Winged helix-like DNA-binding domain superfamily/Winged helix DNA-binding domain"/>
    <property type="match status" value="1"/>
</dbReference>
<dbReference type="GO" id="GO:0045893">
    <property type="term" value="P:positive regulation of DNA-templated transcription"/>
    <property type="evidence" value="ECO:0007669"/>
    <property type="project" value="InterPro"/>
</dbReference>
<dbReference type="PROSITE" id="PS51077">
    <property type="entry name" value="HTH_ICLR"/>
    <property type="match status" value="1"/>
</dbReference>
<dbReference type="Pfam" id="PF09339">
    <property type="entry name" value="HTH_IclR"/>
    <property type="match status" value="1"/>
</dbReference>
<evidence type="ECO:0000259" key="4">
    <source>
        <dbReference type="PROSITE" id="PS51077"/>
    </source>
</evidence>
<feature type="domain" description="HTH iclR-type" evidence="4">
    <location>
        <begin position="18"/>
        <end position="78"/>
    </location>
</feature>
<reference evidence="6 7" key="1">
    <citation type="submission" date="2017-04" db="EMBL/GenBank/DDBJ databases">
        <title>Comparative genome analysis of Subtercola boreus.</title>
        <authorList>
            <person name="Cho Y.-J."/>
            <person name="Cho A."/>
            <person name="Kim O.-S."/>
            <person name="Lee J.-I."/>
        </authorList>
    </citation>
    <scope>NUCLEOTIDE SEQUENCE [LARGE SCALE GENOMIC DNA]</scope>
    <source>
        <strain evidence="6 7">P27444</strain>
    </source>
</reference>
<keyword evidence="3" id="KW-0804">Transcription</keyword>
<dbReference type="PANTHER" id="PTHR30136:SF34">
    <property type="entry name" value="TRANSCRIPTIONAL REGULATOR"/>
    <property type="match status" value="1"/>
</dbReference>
<dbReference type="GO" id="GO:0003677">
    <property type="term" value="F:DNA binding"/>
    <property type="evidence" value="ECO:0007669"/>
    <property type="project" value="UniProtKB-KW"/>
</dbReference>